<evidence type="ECO:0000313" key="7">
    <source>
        <dbReference type="Proteomes" id="UP000571950"/>
    </source>
</evidence>
<dbReference type="SUPFAM" id="SSF46785">
    <property type="entry name" value="Winged helix' DNA-binding domain"/>
    <property type="match status" value="1"/>
</dbReference>
<dbReference type="Pfam" id="PF03466">
    <property type="entry name" value="LysR_substrate"/>
    <property type="match status" value="1"/>
</dbReference>
<dbReference type="InterPro" id="IPR050950">
    <property type="entry name" value="HTH-type_LysR_regulators"/>
</dbReference>
<feature type="domain" description="HTH lysR-type" evidence="5">
    <location>
        <begin position="1"/>
        <end position="58"/>
    </location>
</feature>
<dbReference type="RefSeq" id="WP_188071534.1">
    <property type="nucleotide sequence ID" value="NZ_BSPS01000004.1"/>
</dbReference>
<reference evidence="6 7" key="1">
    <citation type="submission" date="2020-08" db="EMBL/GenBank/DDBJ databases">
        <title>Genomic Encyclopedia of Type Strains, Phase IV (KMG-IV): sequencing the most valuable type-strain genomes for metagenomic binning, comparative biology and taxonomic classification.</title>
        <authorList>
            <person name="Goeker M."/>
        </authorList>
    </citation>
    <scope>NUCLEOTIDE SEQUENCE [LARGE SCALE GENOMIC DNA]</scope>
    <source>
        <strain evidence="6 7">DSM 26189</strain>
    </source>
</reference>
<comment type="similarity">
    <text evidence="1">Belongs to the LysR transcriptional regulatory family.</text>
</comment>
<dbReference type="PANTHER" id="PTHR30419:SF30">
    <property type="entry name" value="LYSR FAMILY TRANSCRIPTIONAL REGULATOR"/>
    <property type="match status" value="1"/>
</dbReference>
<dbReference type="InterPro" id="IPR036390">
    <property type="entry name" value="WH_DNA-bd_sf"/>
</dbReference>
<dbReference type="GO" id="GO:0003700">
    <property type="term" value="F:DNA-binding transcription factor activity"/>
    <property type="evidence" value="ECO:0007669"/>
    <property type="project" value="InterPro"/>
</dbReference>
<evidence type="ECO:0000256" key="2">
    <source>
        <dbReference type="ARBA" id="ARBA00023015"/>
    </source>
</evidence>
<dbReference type="InterPro" id="IPR036388">
    <property type="entry name" value="WH-like_DNA-bd_sf"/>
</dbReference>
<dbReference type="InterPro" id="IPR005119">
    <property type="entry name" value="LysR_subst-bd"/>
</dbReference>
<comment type="caution">
    <text evidence="6">The sequence shown here is derived from an EMBL/GenBank/DDBJ whole genome shotgun (WGS) entry which is preliminary data.</text>
</comment>
<dbReference type="PROSITE" id="PS50931">
    <property type="entry name" value="HTH_LYSR"/>
    <property type="match status" value="1"/>
</dbReference>
<name>A0A7W6BQF2_9SPHN</name>
<keyword evidence="7" id="KW-1185">Reference proteome</keyword>
<dbReference type="SUPFAM" id="SSF53850">
    <property type="entry name" value="Periplasmic binding protein-like II"/>
    <property type="match status" value="1"/>
</dbReference>
<keyword evidence="4" id="KW-0804">Transcription</keyword>
<dbReference type="InterPro" id="IPR000847">
    <property type="entry name" value="LysR_HTH_N"/>
</dbReference>
<proteinExistence type="inferred from homology"/>
<dbReference type="GO" id="GO:0005829">
    <property type="term" value="C:cytosol"/>
    <property type="evidence" value="ECO:0007669"/>
    <property type="project" value="TreeGrafter"/>
</dbReference>
<dbReference type="AlphaFoldDB" id="A0A7W6BQF2"/>
<keyword evidence="2" id="KW-0805">Transcription regulation</keyword>
<dbReference type="PRINTS" id="PR00039">
    <property type="entry name" value="HTHLYSR"/>
</dbReference>
<dbReference type="FunFam" id="1.10.10.10:FF:000001">
    <property type="entry name" value="LysR family transcriptional regulator"/>
    <property type="match status" value="1"/>
</dbReference>
<evidence type="ECO:0000256" key="3">
    <source>
        <dbReference type="ARBA" id="ARBA00023125"/>
    </source>
</evidence>
<evidence type="ECO:0000259" key="5">
    <source>
        <dbReference type="PROSITE" id="PS50931"/>
    </source>
</evidence>
<sequence>MKLSHLRDVLAVSEHGSLRAAGRHLGIAQPAITRSIRDIEHELGVPLFERYAKGVRLTEMGRIFARRAEAIQAEMRRAEEEIKQLKGQTTGQVSIALSSASSIALWPKVHSYFRKTYPDALLKISESLFPAAEPEILEGKLELYVGPISHVGASPRLLVEKIFDNDRVVIARKGHPLAGATSFDDLADAHWIDTTLTMSHNTTRTRDIGFEQWFKEKGMPMPKVVVHARSVLVTMLTVANSDLLAILPRQWLDYEPTASNVAPLKMFAPLPAPSVYLARRRDLPLTPMAEHLADLICRVGGNYAERASPA</sequence>
<dbReference type="Pfam" id="PF00126">
    <property type="entry name" value="HTH_1"/>
    <property type="match status" value="1"/>
</dbReference>
<evidence type="ECO:0000313" key="6">
    <source>
        <dbReference type="EMBL" id="MBB3925974.1"/>
    </source>
</evidence>
<evidence type="ECO:0000256" key="1">
    <source>
        <dbReference type="ARBA" id="ARBA00009437"/>
    </source>
</evidence>
<dbReference type="Gene3D" id="1.10.10.10">
    <property type="entry name" value="Winged helix-like DNA-binding domain superfamily/Winged helix DNA-binding domain"/>
    <property type="match status" value="1"/>
</dbReference>
<dbReference type="GO" id="GO:0003677">
    <property type="term" value="F:DNA binding"/>
    <property type="evidence" value="ECO:0007669"/>
    <property type="project" value="UniProtKB-KW"/>
</dbReference>
<protein>
    <submittedName>
        <fullName evidence="6">DNA-binding transcriptional LysR family regulator</fullName>
    </submittedName>
</protein>
<dbReference type="Proteomes" id="UP000571950">
    <property type="component" value="Unassembled WGS sequence"/>
</dbReference>
<keyword evidence="3 6" id="KW-0238">DNA-binding</keyword>
<dbReference type="Gene3D" id="3.40.190.10">
    <property type="entry name" value="Periplasmic binding protein-like II"/>
    <property type="match status" value="1"/>
</dbReference>
<dbReference type="PANTHER" id="PTHR30419">
    <property type="entry name" value="HTH-TYPE TRANSCRIPTIONAL REGULATOR YBHD"/>
    <property type="match status" value="1"/>
</dbReference>
<organism evidence="6 7">
    <name type="scientific">Sphingobium jiangsuense</name>
    <dbReference type="NCBI Taxonomy" id="870476"/>
    <lineage>
        <taxon>Bacteria</taxon>
        <taxon>Pseudomonadati</taxon>
        <taxon>Pseudomonadota</taxon>
        <taxon>Alphaproteobacteria</taxon>
        <taxon>Sphingomonadales</taxon>
        <taxon>Sphingomonadaceae</taxon>
        <taxon>Sphingobium</taxon>
    </lineage>
</organism>
<evidence type="ECO:0000256" key="4">
    <source>
        <dbReference type="ARBA" id="ARBA00023163"/>
    </source>
</evidence>
<dbReference type="EMBL" id="JACIDT010000005">
    <property type="protein sequence ID" value="MBB3925974.1"/>
    <property type="molecule type" value="Genomic_DNA"/>
</dbReference>
<accession>A0A7W6BQF2</accession>
<gene>
    <name evidence="6" type="ORF">GGR43_001689</name>
</gene>